<dbReference type="RefSeq" id="XP_016256322.1">
    <property type="nucleotide sequence ID" value="XM_016413287.1"/>
</dbReference>
<dbReference type="HOGENOM" id="CLU_1299722_0_0_1"/>
<accession>A0A0D2A709</accession>
<reference evidence="2 3" key="1">
    <citation type="submission" date="2015-01" db="EMBL/GenBank/DDBJ databases">
        <title>The Genome Sequence of Exophiala oligosperma CBS72588.</title>
        <authorList>
            <consortium name="The Broad Institute Genomics Platform"/>
            <person name="Cuomo C."/>
            <person name="de Hoog S."/>
            <person name="Gorbushina A."/>
            <person name="Stielow B."/>
            <person name="Teixiera M."/>
            <person name="Abouelleil A."/>
            <person name="Chapman S.B."/>
            <person name="Priest M."/>
            <person name="Young S.K."/>
            <person name="Wortman J."/>
            <person name="Nusbaum C."/>
            <person name="Birren B."/>
        </authorList>
    </citation>
    <scope>NUCLEOTIDE SEQUENCE [LARGE SCALE GENOMIC DNA]</scope>
    <source>
        <strain evidence="2 3">CBS 72588</strain>
    </source>
</reference>
<dbReference type="OrthoDB" id="2017974at2759"/>
<gene>
    <name evidence="2" type="ORF">PV06_11581</name>
</gene>
<dbReference type="EMBL" id="KN847374">
    <property type="protein sequence ID" value="KIW36106.1"/>
    <property type="molecule type" value="Genomic_DNA"/>
</dbReference>
<evidence type="ECO:0000313" key="2">
    <source>
        <dbReference type="EMBL" id="KIW36106.1"/>
    </source>
</evidence>
<dbReference type="Proteomes" id="UP000053342">
    <property type="component" value="Unassembled WGS sequence"/>
</dbReference>
<keyword evidence="3" id="KW-1185">Reference proteome</keyword>
<evidence type="ECO:0000256" key="1">
    <source>
        <dbReference type="SAM" id="MobiDB-lite"/>
    </source>
</evidence>
<proteinExistence type="predicted"/>
<organism evidence="2 3">
    <name type="scientific">Exophiala oligosperma</name>
    <dbReference type="NCBI Taxonomy" id="215243"/>
    <lineage>
        <taxon>Eukaryota</taxon>
        <taxon>Fungi</taxon>
        <taxon>Dikarya</taxon>
        <taxon>Ascomycota</taxon>
        <taxon>Pezizomycotina</taxon>
        <taxon>Eurotiomycetes</taxon>
        <taxon>Chaetothyriomycetidae</taxon>
        <taxon>Chaetothyriales</taxon>
        <taxon>Herpotrichiellaceae</taxon>
        <taxon>Exophiala</taxon>
    </lineage>
</organism>
<sequence length="212" mass="23907">MDAGACQPPYVKQEPSNVSQRLSLRHEQPPGHQPSNIIRRSTWLSAVKARLLNKKHHPAVNSAREHEFGNGVDVESLHPMGCAQDGPFVEYPKMFLQPRPGQSRKRLVNEVKGIYAGLVMVEKKCVEICQQQSQTTTELSNEQWQALIALHRTLLHEHHDFFLASQYPTASPVLRRLHSGQITKFDTCTFVTDPKVQNLCDRNSPMASAPIL</sequence>
<evidence type="ECO:0000313" key="3">
    <source>
        <dbReference type="Proteomes" id="UP000053342"/>
    </source>
</evidence>
<feature type="region of interest" description="Disordered" evidence="1">
    <location>
        <begin position="1"/>
        <end position="36"/>
    </location>
</feature>
<name>A0A0D2A709_9EURO</name>
<dbReference type="VEuPathDB" id="FungiDB:PV06_11581"/>
<dbReference type="AlphaFoldDB" id="A0A0D2A709"/>
<dbReference type="GeneID" id="27363655"/>
<protein>
    <submittedName>
        <fullName evidence="2">Uncharacterized protein</fullName>
    </submittedName>
</protein>